<sequence>MIAVHSAFNSTPFSSSATICGATERFNTLMTCTSSSAEVVTTVLGDPHSFTPPVQIAPLVSRASHNASASALSTCRRTALQCTGLRTWACS</sequence>
<accession>A0A6G0M5Y3</accession>
<dbReference type="AlphaFoldDB" id="A0A6G0M5Y3"/>
<proteinExistence type="predicted"/>
<evidence type="ECO:0000313" key="1">
    <source>
        <dbReference type="EMBL" id="KAE9154576.1"/>
    </source>
</evidence>
<name>A0A6G0M5Y3_9STRA</name>
<protein>
    <submittedName>
        <fullName evidence="1">Uncharacterized protein</fullName>
    </submittedName>
</protein>
<gene>
    <name evidence="1" type="ORF">PF004_g32771</name>
</gene>
<dbReference type="Proteomes" id="UP000476176">
    <property type="component" value="Unassembled WGS sequence"/>
</dbReference>
<comment type="caution">
    <text evidence="1">The sequence shown here is derived from an EMBL/GenBank/DDBJ whole genome shotgun (WGS) entry which is preliminary data.</text>
</comment>
<reference evidence="1 2" key="1">
    <citation type="submission" date="2018-09" db="EMBL/GenBank/DDBJ databases">
        <title>Genomic investigation of the strawberry pathogen Phytophthora fragariae indicates pathogenicity is determined by transcriptional variation in three key races.</title>
        <authorList>
            <person name="Adams T.M."/>
            <person name="Armitage A.D."/>
            <person name="Sobczyk M.K."/>
            <person name="Bates H.J."/>
            <person name="Dunwell J.M."/>
            <person name="Nellist C.F."/>
            <person name="Harrison R.J."/>
        </authorList>
    </citation>
    <scope>NUCLEOTIDE SEQUENCE [LARGE SCALE GENOMIC DNA]</scope>
    <source>
        <strain evidence="1 2">BC-23</strain>
    </source>
</reference>
<evidence type="ECO:0000313" key="2">
    <source>
        <dbReference type="Proteomes" id="UP000476176"/>
    </source>
</evidence>
<dbReference type="EMBL" id="QXGC01011472">
    <property type="protein sequence ID" value="KAE9154576.1"/>
    <property type="molecule type" value="Genomic_DNA"/>
</dbReference>
<organism evidence="1 2">
    <name type="scientific">Phytophthora fragariae</name>
    <dbReference type="NCBI Taxonomy" id="53985"/>
    <lineage>
        <taxon>Eukaryota</taxon>
        <taxon>Sar</taxon>
        <taxon>Stramenopiles</taxon>
        <taxon>Oomycota</taxon>
        <taxon>Peronosporomycetes</taxon>
        <taxon>Peronosporales</taxon>
        <taxon>Peronosporaceae</taxon>
        <taxon>Phytophthora</taxon>
    </lineage>
</organism>